<dbReference type="SUPFAM" id="SSF52266">
    <property type="entry name" value="SGNH hydrolase"/>
    <property type="match status" value="1"/>
</dbReference>
<reference evidence="4 5" key="1">
    <citation type="submission" date="2021-06" db="EMBL/GenBank/DDBJ databases">
        <title>Complete genome of Haloferula helveola possessing various polysaccharide degrading enzymes.</title>
        <authorList>
            <person name="Takami H."/>
            <person name="Huang C."/>
            <person name="Hamasaki K."/>
        </authorList>
    </citation>
    <scope>NUCLEOTIDE SEQUENCE [LARGE SCALE GENOMIC DNA]</scope>
    <source>
        <strain evidence="4 5">CN-1</strain>
    </source>
</reference>
<proteinExistence type="predicted"/>
<evidence type="ECO:0000259" key="3">
    <source>
        <dbReference type="Pfam" id="PF13205"/>
    </source>
</evidence>
<name>A0ABN6HAF6_9BACT</name>
<feature type="domain" description="SbsA Ig-like" evidence="3">
    <location>
        <begin position="443"/>
        <end position="554"/>
    </location>
</feature>
<feature type="domain" description="SbsA Ig-like" evidence="3">
    <location>
        <begin position="559"/>
        <end position="669"/>
    </location>
</feature>
<gene>
    <name evidence="4" type="ORF">HAHE_28460</name>
</gene>
<protein>
    <recommendedName>
        <fullName evidence="3">SbsA Ig-like domain-containing protein</fullName>
    </recommendedName>
</protein>
<keyword evidence="1" id="KW-0732">Signal</keyword>
<evidence type="ECO:0000313" key="4">
    <source>
        <dbReference type="EMBL" id="BCX48938.1"/>
    </source>
</evidence>
<dbReference type="Proteomes" id="UP001374893">
    <property type="component" value="Chromosome"/>
</dbReference>
<accession>A0ABN6HAF6</accession>
<feature type="region of interest" description="Disordered" evidence="2">
    <location>
        <begin position="1"/>
        <end position="49"/>
    </location>
</feature>
<sequence>MVLPSAVHAADTDLDGLDDSVETNTGVYVSPTDTGTDPNDPDSDGDGAGDWYEVATIEAAPTDPQPNAPNDPAITTNIPYPLPAPDASAGATDKPVKVYILSGQSNMVGQGSIGPLGTAGTLETITRNEYKFPNLLDGSAWSVRNDVRYRGVIAATGDSLLTPGHNNGTTLIGPEISFGHVMGYFHDEPVLVIKSSQGGRALGWDFLPPGSVQYTYGSNTFAGYGESPGAWPTGTTPVPNAFYGGYQFDECFVREADRAPAGASNPAVTNVTDVLDNFATHYTDWAAQGFEIAGFAWFQGWNDGLSGTAAYANNYEKNMARFIREIRAYYESRYPGQVVPQAPFVIATAAFEGWDESYLNQYPTRRAVIDAQHAVSTDAASYPDLAGNVKTMEARGFWRDASVSPVPNGSQGFHYNRHAETFMLVGDALGRGMIDLIESATPDTLAPEITGLSPLDNSVDLAADIDLVLNFNEAVAAGTGNITLKNLTDATQSTIAITDGSQVFFNGSFLTINPTADLLGGKSYAVRIDPGAVEDLSENPFAGISDDVTWNFTTVPPDLTAPTISALSPADDSTGAAVGSNLIVTFDEPVVLGSGNITIRNLSNSTETVIPVTDAAKVALEDTVMTIDPSANLPGNSNLAVRIDAGVVMDPSGNLFAGITDDVTWNFATAAPPTSAEISIVSEAEGFLGSDKTKVATTHNGTTLLDYNASGVDKLVVAIGFESGFNNNTATVTGVEFNDVPLTEAVQENARTNTSYDGGTAAIFYLDEPFQGTATFTVSVTTSGGSPNGGWVSVIGLSGTESGFGDTGANWFTQASSGNVSTSLTTTADDSLVIAMVENSGRQNGAGTPTAVSPLILSNNGTWGSQWGGGASGYQFVPTGGTTVTPTFNTNAGGNIHVVAAEFKVSTVPPNAYEIWSALYPTANPDPSLDFDGGGLANAIEWVVGGDPTQGGDDSAHLPAIDAASDPDGKFLFTYRRRDDANADPNTTIAVEFGSTLSGWTTAIHEGPGPQQITITEVPGTPGFTDVTVALPSGLASNGRLFARLMVEVATP</sequence>
<dbReference type="Gene3D" id="3.40.50.1110">
    <property type="entry name" value="SGNH hydrolase"/>
    <property type="match status" value="1"/>
</dbReference>
<dbReference type="EMBL" id="AP024702">
    <property type="protein sequence ID" value="BCX48938.1"/>
    <property type="molecule type" value="Genomic_DNA"/>
</dbReference>
<evidence type="ECO:0000256" key="1">
    <source>
        <dbReference type="ARBA" id="ARBA00022729"/>
    </source>
</evidence>
<keyword evidence="5" id="KW-1185">Reference proteome</keyword>
<dbReference type="InterPro" id="IPR036514">
    <property type="entry name" value="SGNH_hydro_sf"/>
</dbReference>
<evidence type="ECO:0000256" key="2">
    <source>
        <dbReference type="SAM" id="MobiDB-lite"/>
    </source>
</evidence>
<dbReference type="Pfam" id="PF13205">
    <property type="entry name" value="Big_5"/>
    <property type="match status" value="2"/>
</dbReference>
<dbReference type="PANTHER" id="PTHR31988:SF19">
    <property type="entry name" value="9-O-ACETYL-N-ACETYLNEURAMINIC ACID DEACETYLASE-RELATED"/>
    <property type="match status" value="1"/>
</dbReference>
<evidence type="ECO:0000313" key="5">
    <source>
        <dbReference type="Proteomes" id="UP001374893"/>
    </source>
</evidence>
<organism evidence="4 5">
    <name type="scientific">Haloferula helveola</name>
    <dbReference type="NCBI Taxonomy" id="490095"/>
    <lineage>
        <taxon>Bacteria</taxon>
        <taxon>Pseudomonadati</taxon>
        <taxon>Verrucomicrobiota</taxon>
        <taxon>Verrucomicrobiia</taxon>
        <taxon>Verrucomicrobiales</taxon>
        <taxon>Verrucomicrobiaceae</taxon>
        <taxon>Haloferula</taxon>
    </lineage>
</organism>
<dbReference type="PANTHER" id="PTHR31988">
    <property type="entry name" value="ESTERASE, PUTATIVE (DUF303)-RELATED"/>
    <property type="match status" value="1"/>
</dbReference>
<dbReference type="InterPro" id="IPR052940">
    <property type="entry name" value="Carb_Esterase_6"/>
</dbReference>
<feature type="compositionally biased region" description="Acidic residues" evidence="2">
    <location>
        <begin position="12"/>
        <end position="21"/>
    </location>
</feature>
<dbReference type="InterPro" id="IPR032812">
    <property type="entry name" value="SbsA_Ig"/>
</dbReference>